<dbReference type="GeneID" id="39989501"/>
<dbReference type="OrthoDB" id="239423at2759"/>
<evidence type="ECO:0000313" key="1">
    <source>
        <dbReference type="EMBL" id="ORC84839.1"/>
    </source>
</evidence>
<dbReference type="EMBL" id="NBCO01000040">
    <property type="protein sequence ID" value="ORC84839.1"/>
    <property type="molecule type" value="Genomic_DNA"/>
</dbReference>
<comment type="caution">
    <text evidence="1">The sequence shown here is derived from an EMBL/GenBank/DDBJ whole genome shotgun (WGS) entry which is preliminary data.</text>
</comment>
<sequence length="406" mass="45540">MSGSAIPVRVLGRHVLDLWVFEVNGTADLDFVLCDVAASERDRLGDYTWLDDSTRPQFRRNDDVSSRVGALVHWIERCYTKKCTSELSNVLRVYNNLLAFEYEAFLSNIGADGGRRVEGFVQPTGSGAHITLNIPLQLKDEVSTRQTLSNIIECYAKILNQRLDAVPHFSSLELSLIIACETTGGDAAFEVLSEHIVMHVEDIESLHKADFTPFIRSCINFGGLPQYSATLQQRGTFMDYIQQFETVLKHSINELKHFLDMVSKMSSFFGSPVSVSVSLRDGESTGDINESKRRNSGNSSVVLESDPSLVRLAVFCVVDDVTQFGFSIVMRYRDGWTLPSIEIIANQYSGSTSQESTLRTKLQYPEEMRRLEKKRGVDTLVDIAAFCDAVRRVSFETMSFLISTCQ</sequence>
<dbReference type="Proteomes" id="UP000192257">
    <property type="component" value="Unassembled WGS sequence"/>
</dbReference>
<protein>
    <submittedName>
        <fullName evidence="1">Uncharacterized protein</fullName>
    </submittedName>
</protein>
<gene>
    <name evidence="1" type="ORF">TM35_000401060</name>
</gene>
<dbReference type="VEuPathDB" id="TriTrypDB:TM35_000401060"/>
<dbReference type="RefSeq" id="XP_028878905.1">
    <property type="nucleotide sequence ID" value="XM_029029721.1"/>
</dbReference>
<accession>A0A1X0NL12</accession>
<keyword evidence="2" id="KW-1185">Reference proteome</keyword>
<organism evidence="1 2">
    <name type="scientific">Trypanosoma theileri</name>
    <dbReference type="NCBI Taxonomy" id="67003"/>
    <lineage>
        <taxon>Eukaryota</taxon>
        <taxon>Discoba</taxon>
        <taxon>Euglenozoa</taxon>
        <taxon>Kinetoplastea</taxon>
        <taxon>Metakinetoplastina</taxon>
        <taxon>Trypanosomatida</taxon>
        <taxon>Trypanosomatidae</taxon>
        <taxon>Trypanosoma</taxon>
    </lineage>
</organism>
<reference evidence="1 2" key="1">
    <citation type="submission" date="2017-03" db="EMBL/GenBank/DDBJ databases">
        <title>An alternative strategy for trypanosome survival in the mammalian bloodstream revealed through genome and transcriptome analysis of the ubiquitous bovine parasite Trypanosoma (Megatrypanum) theileri.</title>
        <authorList>
            <person name="Kelly S."/>
            <person name="Ivens A."/>
            <person name="Mott A."/>
            <person name="O'Neill E."/>
            <person name="Emms D."/>
            <person name="Macleod O."/>
            <person name="Voorheis P."/>
            <person name="Matthews J."/>
            <person name="Matthews K."/>
            <person name="Carrington M."/>
        </authorList>
    </citation>
    <scope>NUCLEOTIDE SEQUENCE [LARGE SCALE GENOMIC DNA]</scope>
    <source>
        <strain evidence="1">Edinburgh</strain>
    </source>
</reference>
<name>A0A1X0NL12_9TRYP</name>
<evidence type="ECO:0000313" key="2">
    <source>
        <dbReference type="Proteomes" id="UP000192257"/>
    </source>
</evidence>
<proteinExistence type="predicted"/>
<dbReference type="AlphaFoldDB" id="A0A1X0NL12"/>